<protein>
    <submittedName>
        <fullName evidence="6">Family 2 glycosyl transferase</fullName>
    </submittedName>
</protein>
<dbReference type="Proteomes" id="UP000019063">
    <property type="component" value="Unassembled WGS sequence"/>
</dbReference>
<sequence length="833" mass="90432">MTNYSPAQKNVAPSASDRTRLAGSNPLLQQPEIGTPSSSTGSKAQAVGVKRIRALRTKLYGLGLEYGALSELRTWANAPNPGLRAEAARELALWYLHKGRTFVDFETALDALSIARAALSDTGPNTGLDTEIYTDLTTIEQLALYRLGDPKKAAAQYRRAVEAGEISRDTVLARANFQPIVELRLATINGLLRSYGIAPLSLLPDLELSPYDRLTAKETRDLTPCLSGPRVTVLVAVYNGVQTLRTALSSLLAQTWRNLEILVIDDCSTDGTCDLVAETAARDSRVKLLKMQQNGGAYQARNLGLDHATGEFVTIHDADDWSHPTKIESQVRFLIETPEVLGCTSEQARASDDLRFPKLRGSGRFIVFNTSSFMFRKDPVQPALGYWDTVRFGADNEFIRRMQAVFGQKTFRKLSTGPLSFQRISESSVTQSSITGLSRFGYYGVRREYYDAQRYHHSSGTALRYSGNPSKRPFPVPRMMEVPKAVLASEVRVLDLVISGDLSAPEGPVAKLLEELPALKFRYGRIGLVEHFREDSLPGTGTGICAPLRAHVDGEAVSVLVYGDRVYARAERRLEGGLQASTLLPTVLPQNTVFEQVEGSNLIVGPEGAPDNGSAVFCLVPLGISVQGMLPGTRDLETDLKAFEEILLPSLDQQSEKGFALAIFTPQNLPTDAAARLERIAGDRLGVHLVPLFPDTPLAAAWPRLRDLVCPEVAPTAVVTIAADPRTALARHTVAHLSRAGRALPLGSRITLTPDPGLTEAAAVRAPRGGVWGAAEAPELVARSTHRIVTQEPSWLTPEAGQVEECVPFEMLQSAFPSLTAAGALLCPERSAE</sequence>
<dbReference type="GO" id="GO:0016757">
    <property type="term" value="F:glycosyltransferase activity"/>
    <property type="evidence" value="ECO:0007669"/>
    <property type="project" value="UniProtKB-KW"/>
</dbReference>
<comment type="similarity">
    <text evidence="1">Belongs to the glycosyltransferase 2 family.</text>
</comment>
<dbReference type="RefSeq" id="WP_081749886.1">
    <property type="nucleotide sequence ID" value="NZ_AQQW01000018.1"/>
</dbReference>
<dbReference type="EMBL" id="AQQW01000018">
    <property type="protein sequence ID" value="ETW11021.1"/>
    <property type="molecule type" value="Genomic_DNA"/>
</dbReference>
<evidence type="ECO:0000256" key="2">
    <source>
        <dbReference type="ARBA" id="ARBA00022676"/>
    </source>
</evidence>
<feature type="compositionally biased region" description="Polar residues" evidence="4">
    <location>
        <begin position="1"/>
        <end position="13"/>
    </location>
</feature>
<reference evidence="6 7" key="1">
    <citation type="journal article" date="2014" name="Antonie Van Leeuwenhoek">
        <title>Roseivivax atlanticus sp. nov., isolated from surface seawater of the Atlantic Ocean.</title>
        <authorList>
            <person name="Li G."/>
            <person name="Lai Q."/>
            <person name="Liu X."/>
            <person name="Sun F."/>
            <person name="Shao Z."/>
        </authorList>
    </citation>
    <scope>NUCLEOTIDE SEQUENCE [LARGE SCALE GENOMIC DNA]</scope>
    <source>
        <strain evidence="6 7">22II-s10s</strain>
    </source>
</reference>
<name>W4HFV8_9RHOB</name>
<evidence type="ECO:0000256" key="1">
    <source>
        <dbReference type="ARBA" id="ARBA00006739"/>
    </source>
</evidence>
<dbReference type="AlphaFoldDB" id="W4HFV8"/>
<feature type="region of interest" description="Disordered" evidence="4">
    <location>
        <begin position="1"/>
        <end position="42"/>
    </location>
</feature>
<gene>
    <name evidence="6" type="ORF">ATO8_19409</name>
</gene>
<proteinExistence type="inferred from homology"/>
<dbReference type="PANTHER" id="PTHR43685">
    <property type="entry name" value="GLYCOSYLTRANSFERASE"/>
    <property type="match status" value="1"/>
</dbReference>
<dbReference type="STRING" id="1379903.ATO8_19409"/>
<dbReference type="Pfam" id="PF00535">
    <property type="entry name" value="Glycos_transf_2"/>
    <property type="match status" value="1"/>
</dbReference>
<dbReference type="InterPro" id="IPR021466">
    <property type="entry name" value="Put_rhamnosyl_transferase"/>
</dbReference>
<dbReference type="InterPro" id="IPR001173">
    <property type="entry name" value="Glyco_trans_2-like"/>
</dbReference>
<accession>W4HFV8</accession>
<dbReference type="Pfam" id="PF11316">
    <property type="entry name" value="Rhamno_transf"/>
    <property type="match status" value="1"/>
</dbReference>
<dbReference type="eggNOG" id="COG1215">
    <property type="taxonomic scope" value="Bacteria"/>
</dbReference>
<dbReference type="InterPro" id="IPR029044">
    <property type="entry name" value="Nucleotide-diphossugar_trans"/>
</dbReference>
<dbReference type="SUPFAM" id="SSF53448">
    <property type="entry name" value="Nucleotide-diphospho-sugar transferases"/>
    <property type="match status" value="1"/>
</dbReference>
<dbReference type="Gene3D" id="3.90.550.10">
    <property type="entry name" value="Spore Coat Polysaccharide Biosynthesis Protein SpsA, Chain A"/>
    <property type="match status" value="1"/>
</dbReference>
<dbReference type="PANTHER" id="PTHR43685:SF5">
    <property type="entry name" value="GLYCOSYLTRANSFERASE EPSE-RELATED"/>
    <property type="match status" value="1"/>
</dbReference>
<dbReference type="PATRIC" id="fig|1317118.6.peg.3971"/>
<organism evidence="6 7">
    <name type="scientific">Roseivivax marinus</name>
    <dbReference type="NCBI Taxonomy" id="1379903"/>
    <lineage>
        <taxon>Bacteria</taxon>
        <taxon>Pseudomonadati</taxon>
        <taxon>Pseudomonadota</taxon>
        <taxon>Alphaproteobacteria</taxon>
        <taxon>Rhodobacterales</taxon>
        <taxon>Roseobacteraceae</taxon>
        <taxon>Roseivivax</taxon>
    </lineage>
</organism>
<evidence type="ECO:0000256" key="4">
    <source>
        <dbReference type="SAM" id="MobiDB-lite"/>
    </source>
</evidence>
<keyword evidence="3 6" id="KW-0808">Transferase</keyword>
<keyword evidence="2" id="KW-0328">Glycosyltransferase</keyword>
<dbReference type="CDD" id="cd00761">
    <property type="entry name" value="Glyco_tranf_GTA_type"/>
    <property type="match status" value="1"/>
</dbReference>
<keyword evidence="7" id="KW-1185">Reference proteome</keyword>
<feature type="domain" description="Glycosyltransferase 2-like" evidence="5">
    <location>
        <begin position="232"/>
        <end position="345"/>
    </location>
</feature>
<dbReference type="InterPro" id="IPR050834">
    <property type="entry name" value="Glycosyltransf_2"/>
</dbReference>
<evidence type="ECO:0000313" key="7">
    <source>
        <dbReference type="Proteomes" id="UP000019063"/>
    </source>
</evidence>
<evidence type="ECO:0000256" key="3">
    <source>
        <dbReference type="ARBA" id="ARBA00022679"/>
    </source>
</evidence>
<evidence type="ECO:0000259" key="5">
    <source>
        <dbReference type="Pfam" id="PF00535"/>
    </source>
</evidence>
<evidence type="ECO:0000313" key="6">
    <source>
        <dbReference type="EMBL" id="ETW11021.1"/>
    </source>
</evidence>
<comment type="caution">
    <text evidence="6">The sequence shown here is derived from an EMBL/GenBank/DDBJ whole genome shotgun (WGS) entry which is preliminary data.</text>
</comment>